<proteinExistence type="predicted"/>
<dbReference type="RefSeq" id="WP_156482635.1">
    <property type="nucleotide sequence ID" value="NZ_JALXPR010000140.1"/>
</dbReference>
<organism evidence="1 2">
    <name type="scientific">Dietzia cinnamea</name>
    <dbReference type="NCBI Taxonomy" id="321318"/>
    <lineage>
        <taxon>Bacteria</taxon>
        <taxon>Bacillati</taxon>
        <taxon>Actinomycetota</taxon>
        <taxon>Actinomycetes</taxon>
        <taxon>Mycobacteriales</taxon>
        <taxon>Dietziaceae</taxon>
        <taxon>Dietzia</taxon>
    </lineage>
</organism>
<sequence length="68" mass="7412">MDLYVVQSRAASGATGVQIWENIRSRRLMIAHIGSAHTPGERAAVIDLPARTAALVTPPRFVEVWGGW</sequence>
<evidence type="ECO:0000313" key="2">
    <source>
        <dbReference type="Proteomes" id="UP001560293"/>
    </source>
</evidence>
<protein>
    <submittedName>
        <fullName evidence="1">Uncharacterized protein</fullName>
    </submittedName>
</protein>
<gene>
    <name evidence="1" type="ORF">AB6N35_10355</name>
</gene>
<reference evidence="2" key="1">
    <citation type="submission" date="2024-07" db="EMBL/GenBank/DDBJ databases">
        <title>Pseudomonas strain that inhibits Aeromonas fish pathogens.</title>
        <authorList>
            <person name="Wildschutte H."/>
        </authorList>
    </citation>
    <scope>NUCLEOTIDE SEQUENCE [LARGE SCALE GENOMIC DNA]</scope>
    <source>
        <strain evidence="2">n60</strain>
    </source>
</reference>
<accession>A0ABV3YIC9</accession>
<dbReference type="EMBL" id="JBFTEZ010000002">
    <property type="protein sequence ID" value="MEX6464736.1"/>
    <property type="molecule type" value="Genomic_DNA"/>
</dbReference>
<dbReference type="Proteomes" id="UP001560293">
    <property type="component" value="Unassembled WGS sequence"/>
</dbReference>
<name>A0ABV3YIC9_9ACTN</name>
<comment type="caution">
    <text evidence="1">The sequence shown here is derived from an EMBL/GenBank/DDBJ whole genome shotgun (WGS) entry which is preliminary data.</text>
</comment>
<evidence type="ECO:0000313" key="1">
    <source>
        <dbReference type="EMBL" id="MEX6464736.1"/>
    </source>
</evidence>
<keyword evidence="2" id="KW-1185">Reference proteome</keyword>